<gene>
    <name evidence="1" type="ORF">RclHR1_00900015</name>
</gene>
<comment type="caution">
    <text evidence="1">The sequence shown here is derived from an EMBL/GenBank/DDBJ whole genome shotgun (WGS) entry which is preliminary data.</text>
</comment>
<evidence type="ECO:0000313" key="2">
    <source>
        <dbReference type="Proteomes" id="UP000247702"/>
    </source>
</evidence>
<name>A0A2Z6SPJ4_9GLOM</name>
<organism evidence="1 2">
    <name type="scientific">Rhizophagus clarus</name>
    <dbReference type="NCBI Taxonomy" id="94130"/>
    <lineage>
        <taxon>Eukaryota</taxon>
        <taxon>Fungi</taxon>
        <taxon>Fungi incertae sedis</taxon>
        <taxon>Mucoromycota</taxon>
        <taxon>Glomeromycotina</taxon>
        <taxon>Glomeromycetes</taxon>
        <taxon>Glomerales</taxon>
        <taxon>Glomeraceae</taxon>
        <taxon>Rhizophagus</taxon>
    </lineage>
</organism>
<dbReference type="Proteomes" id="UP000247702">
    <property type="component" value="Unassembled WGS sequence"/>
</dbReference>
<keyword evidence="2" id="KW-1185">Reference proteome</keyword>
<proteinExistence type="predicted"/>
<reference evidence="1 2" key="1">
    <citation type="submission" date="2017-11" db="EMBL/GenBank/DDBJ databases">
        <title>The genome of Rhizophagus clarus HR1 reveals common genetic basis of auxotrophy among arbuscular mycorrhizal fungi.</title>
        <authorList>
            <person name="Kobayashi Y."/>
        </authorList>
    </citation>
    <scope>NUCLEOTIDE SEQUENCE [LARGE SCALE GENOMIC DNA]</scope>
    <source>
        <strain evidence="1 2">HR1</strain>
    </source>
</reference>
<dbReference type="EMBL" id="BEXD01004315">
    <property type="protein sequence ID" value="GBC09629.1"/>
    <property type="molecule type" value="Genomic_DNA"/>
</dbReference>
<protein>
    <submittedName>
        <fullName evidence="1">Uncharacterized protein</fullName>
    </submittedName>
</protein>
<dbReference type="AlphaFoldDB" id="A0A2Z6SPJ4"/>
<accession>A0A2Z6SPJ4</accession>
<sequence>MIDSECLILKGTKAKLKLPLCHEKITLVKERDITTFGIKKSKQKLRKATDDPDHVTYKERRDRTTNSSTYKVQFHMEHVLAYNQSMYFLAYYFYIFNSN</sequence>
<evidence type="ECO:0000313" key="1">
    <source>
        <dbReference type="EMBL" id="GBC09629.1"/>
    </source>
</evidence>